<reference evidence="1" key="1">
    <citation type="submission" date="2014-05" db="EMBL/GenBank/DDBJ databases">
        <authorList>
            <person name="Chronopoulou M."/>
        </authorList>
    </citation>
    <scope>NUCLEOTIDE SEQUENCE</scope>
    <source>
        <tissue evidence="1">Whole organism</tissue>
    </source>
</reference>
<feature type="non-terminal residue" evidence="1">
    <location>
        <position position="1"/>
    </location>
</feature>
<accession>A0A0K2VCS2</accession>
<name>A0A0K2VCS2_LEPSM</name>
<sequence>IYSVIYFIVCSHLSFNIFPTFESFGSCSLVF</sequence>
<proteinExistence type="predicted"/>
<organism evidence="1">
    <name type="scientific">Lepeophtheirus salmonis</name>
    <name type="common">Salmon louse</name>
    <name type="synonym">Caligus salmonis</name>
    <dbReference type="NCBI Taxonomy" id="72036"/>
    <lineage>
        <taxon>Eukaryota</taxon>
        <taxon>Metazoa</taxon>
        <taxon>Ecdysozoa</taxon>
        <taxon>Arthropoda</taxon>
        <taxon>Crustacea</taxon>
        <taxon>Multicrustacea</taxon>
        <taxon>Hexanauplia</taxon>
        <taxon>Copepoda</taxon>
        <taxon>Siphonostomatoida</taxon>
        <taxon>Caligidae</taxon>
        <taxon>Lepeophtheirus</taxon>
    </lineage>
</organism>
<evidence type="ECO:0000313" key="1">
    <source>
        <dbReference type="EMBL" id="CDW47962.1"/>
    </source>
</evidence>
<dbReference type="AlphaFoldDB" id="A0A0K2VCS2"/>
<protein>
    <submittedName>
        <fullName evidence="1">Uncharacterized protein</fullName>
    </submittedName>
</protein>
<dbReference type="EMBL" id="HACA01030601">
    <property type="protein sequence ID" value="CDW47962.1"/>
    <property type="molecule type" value="Transcribed_RNA"/>
</dbReference>